<dbReference type="AlphaFoldDB" id="A0A6J3M4T3"/>
<feature type="compositionally biased region" description="Basic and acidic residues" evidence="1">
    <location>
        <begin position="101"/>
        <end position="120"/>
    </location>
</feature>
<evidence type="ECO:0000313" key="2">
    <source>
        <dbReference type="Proteomes" id="UP000504637"/>
    </source>
</evidence>
<keyword evidence="2" id="KW-1185">Reference proteome</keyword>
<dbReference type="Proteomes" id="UP000504637">
    <property type="component" value="Unplaced"/>
</dbReference>
<feature type="region of interest" description="Disordered" evidence="1">
    <location>
        <begin position="54"/>
        <end position="133"/>
    </location>
</feature>
<name>A0A6J3M4T3_9PEZI</name>
<reference evidence="3" key="3">
    <citation type="submission" date="2025-08" db="UniProtKB">
        <authorList>
            <consortium name="RefSeq"/>
        </authorList>
    </citation>
    <scope>IDENTIFICATION</scope>
    <source>
        <strain evidence="3">CBS 342.82</strain>
    </source>
</reference>
<feature type="compositionally biased region" description="Polar residues" evidence="1">
    <location>
        <begin position="57"/>
        <end position="68"/>
    </location>
</feature>
<organism evidence="3">
    <name type="scientific">Dissoconium aciculare CBS 342.82</name>
    <dbReference type="NCBI Taxonomy" id="1314786"/>
    <lineage>
        <taxon>Eukaryota</taxon>
        <taxon>Fungi</taxon>
        <taxon>Dikarya</taxon>
        <taxon>Ascomycota</taxon>
        <taxon>Pezizomycotina</taxon>
        <taxon>Dothideomycetes</taxon>
        <taxon>Dothideomycetidae</taxon>
        <taxon>Mycosphaerellales</taxon>
        <taxon>Dissoconiaceae</taxon>
        <taxon>Dissoconium</taxon>
    </lineage>
</organism>
<accession>A0A6J3M4T3</accession>
<protein>
    <recommendedName>
        <fullName evidence="4">Myb-like domain-containing protein</fullName>
    </recommendedName>
</protein>
<evidence type="ECO:0008006" key="4">
    <source>
        <dbReference type="Google" id="ProtNLM"/>
    </source>
</evidence>
<evidence type="ECO:0000313" key="3">
    <source>
        <dbReference type="RefSeq" id="XP_033460076.1"/>
    </source>
</evidence>
<dbReference type="GeneID" id="54365468"/>
<reference evidence="3" key="2">
    <citation type="submission" date="2020-04" db="EMBL/GenBank/DDBJ databases">
        <authorList>
            <consortium name="NCBI Genome Project"/>
        </authorList>
    </citation>
    <scope>NUCLEOTIDE SEQUENCE</scope>
    <source>
        <strain evidence="3">CBS 342.82</strain>
    </source>
</reference>
<evidence type="ECO:0000256" key="1">
    <source>
        <dbReference type="SAM" id="MobiDB-lite"/>
    </source>
</evidence>
<dbReference type="RefSeq" id="XP_033460076.1">
    <property type="nucleotide sequence ID" value="XM_033607669.1"/>
</dbReference>
<gene>
    <name evidence="3" type="ORF">K489DRAFT_410121</name>
</gene>
<sequence length="133" mass="14705">MVIWNDSPDRQLLMTMIHLTPEEKSGKQWEVVAKRMGEGFTAEATRQHYQKLRLEYTNANGEQNDSTRGASKAKAGKAGNKAEQSDEASPAKTTPRKRTKKVDSEIKVEKGGSGDGDHELPSASPKKKVKSEH</sequence>
<proteinExistence type="predicted"/>
<feature type="compositionally biased region" description="Low complexity" evidence="1">
    <location>
        <begin position="69"/>
        <end position="82"/>
    </location>
</feature>
<dbReference type="OrthoDB" id="4525115at2759"/>
<reference evidence="3" key="1">
    <citation type="submission" date="2020-01" db="EMBL/GenBank/DDBJ databases">
        <authorList>
            <consortium name="DOE Joint Genome Institute"/>
            <person name="Haridas S."/>
            <person name="Albert R."/>
            <person name="Binder M."/>
            <person name="Bloem J."/>
            <person name="Labutti K."/>
            <person name="Salamov A."/>
            <person name="Andreopoulos B."/>
            <person name="Baker S.E."/>
            <person name="Barry K."/>
            <person name="Bills G."/>
            <person name="Bluhm B.H."/>
            <person name="Cannon C."/>
            <person name="Castanera R."/>
            <person name="Culley D.E."/>
            <person name="Daum C."/>
            <person name="Ezra D."/>
            <person name="Gonzalez J.B."/>
            <person name="Henrissat B."/>
            <person name="Kuo A."/>
            <person name="Liang C."/>
            <person name="Lipzen A."/>
            <person name="Lutzoni F."/>
            <person name="Magnuson J."/>
            <person name="Mondo S."/>
            <person name="Nolan M."/>
            <person name="Ohm R."/>
            <person name="Pangilinan J."/>
            <person name="Park H.-J."/>
            <person name="Ramirez L."/>
            <person name="Alfaro M."/>
            <person name="Sun H."/>
            <person name="Tritt A."/>
            <person name="Yoshinaga Y."/>
            <person name="Zwiers L.-H."/>
            <person name="Turgeon B.G."/>
            <person name="Goodwin S.B."/>
            <person name="Spatafora J.W."/>
            <person name="Crous P.W."/>
            <person name="Grigoriev I.V."/>
        </authorList>
    </citation>
    <scope>NUCLEOTIDE SEQUENCE</scope>
    <source>
        <strain evidence="3">CBS 342.82</strain>
    </source>
</reference>